<evidence type="ECO:0000313" key="4">
    <source>
        <dbReference type="EMBL" id="HIU30432.1"/>
    </source>
</evidence>
<gene>
    <name evidence="4" type="ORF">IAD50_09090</name>
</gene>
<accession>A0A9D1IA13</accession>
<evidence type="ECO:0000256" key="2">
    <source>
        <dbReference type="SAM" id="Phobius"/>
    </source>
</evidence>
<feature type="compositionally biased region" description="Low complexity" evidence="1">
    <location>
        <begin position="69"/>
        <end position="121"/>
    </location>
</feature>
<dbReference type="Proteomes" id="UP000824089">
    <property type="component" value="Unassembled WGS sequence"/>
</dbReference>
<dbReference type="InterPro" id="IPR036514">
    <property type="entry name" value="SGNH_hydro_sf"/>
</dbReference>
<feature type="domain" description="SGNH hydrolase-type esterase" evidence="3">
    <location>
        <begin position="206"/>
        <end position="336"/>
    </location>
</feature>
<evidence type="ECO:0000259" key="3">
    <source>
        <dbReference type="Pfam" id="PF13472"/>
    </source>
</evidence>
<feature type="transmembrane region" description="Helical" evidence="2">
    <location>
        <begin position="25"/>
        <end position="44"/>
    </location>
</feature>
<proteinExistence type="predicted"/>
<feature type="region of interest" description="Disordered" evidence="1">
    <location>
        <begin position="69"/>
        <end position="134"/>
    </location>
</feature>
<keyword evidence="2" id="KW-0812">Transmembrane</keyword>
<keyword evidence="2" id="KW-0472">Membrane</keyword>
<comment type="caution">
    <text evidence="4">The sequence shown here is derived from an EMBL/GenBank/DDBJ whole genome shotgun (WGS) entry which is preliminary data.</text>
</comment>
<dbReference type="Pfam" id="PF13472">
    <property type="entry name" value="Lipase_GDSL_2"/>
    <property type="match status" value="1"/>
</dbReference>
<dbReference type="Gene3D" id="3.40.50.1110">
    <property type="entry name" value="SGNH hydrolase"/>
    <property type="match status" value="1"/>
</dbReference>
<dbReference type="SUPFAM" id="SSF52266">
    <property type="entry name" value="SGNH hydrolase"/>
    <property type="match status" value="1"/>
</dbReference>
<feature type="compositionally biased region" description="Pro residues" evidence="1">
    <location>
        <begin position="122"/>
        <end position="134"/>
    </location>
</feature>
<organism evidence="4 5">
    <name type="scientific">Candidatus Egerieisoma faecipullorum</name>
    <dbReference type="NCBI Taxonomy" id="2840963"/>
    <lineage>
        <taxon>Bacteria</taxon>
        <taxon>Bacillati</taxon>
        <taxon>Bacillota</taxon>
        <taxon>Clostridia</taxon>
        <taxon>Eubacteriales</taxon>
        <taxon>Clostridiaceae</taxon>
        <taxon>Clostridiaceae incertae sedis</taxon>
        <taxon>Candidatus Egerieisoma</taxon>
    </lineage>
</organism>
<reference evidence="4" key="1">
    <citation type="submission" date="2020-10" db="EMBL/GenBank/DDBJ databases">
        <authorList>
            <person name="Gilroy R."/>
        </authorList>
    </citation>
    <scope>NUCLEOTIDE SEQUENCE</scope>
    <source>
        <strain evidence="4">CHK195-4489</strain>
    </source>
</reference>
<evidence type="ECO:0000256" key="1">
    <source>
        <dbReference type="SAM" id="MobiDB-lite"/>
    </source>
</evidence>
<name>A0A9D1IA13_9CLOT</name>
<dbReference type="InterPro" id="IPR013830">
    <property type="entry name" value="SGNH_hydro"/>
</dbReference>
<dbReference type="AlphaFoldDB" id="A0A9D1IA13"/>
<dbReference type="EMBL" id="DVMM01000202">
    <property type="protein sequence ID" value="HIU30432.1"/>
    <property type="molecule type" value="Genomic_DNA"/>
</dbReference>
<keyword evidence="2" id="KW-1133">Transmembrane helix</keyword>
<protein>
    <recommendedName>
        <fullName evidence="3">SGNH hydrolase-type esterase domain-containing protein</fullName>
    </recommendedName>
</protein>
<reference evidence="4" key="2">
    <citation type="journal article" date="2021" name="PeerJ">
        <title>Extensive microbial diversity within the chicken gut microbiome revealed by metagenomics and culture.</title>
        <authorList>
            <person name="Gilroy R."/>
            <person name="Ravi A."/>
            <person name="Getino M."/>
            <person name="Pursley I."/>
            <person name="Horton D.L."/>
            <person name="Alikhan N.F."/>
            <person name="Baker D."/>
            <person name="Gharbi K."/>
            <person name="Hall N."/>
            <person name="Watson M."/>
            <person name="Adriaenssens E.M."/>
            <person name="Foster-Nyarko E."/>
            <person name="Jarju S."/>
            <person name="Secka A."/>
            <person name="Antonio M."/>
            <person name="Oren A."/>
            <person name="Chaudhuri R.R."/>
            <person name="La Ragione R."/>
            <person name="Hildebrand F."/>
            <person name="Pallen M.J."/>
        </authorList>
    </citation>
    <scope>NUCLEOTIDE SEQUENCE</scope>
    <source>
        <strain evidence="4">CHK195-4489</strain>
    </source>
</reference>
<evidence type="ECO:0000313" key="5">
    <source>
        <dbReference type="Proteomes" id="UP000824089"/>
    </source>
</evidence>
<sequence>MTKDKTDFPKKNTKQKQKRFLSKRAWLISGAVTGAVLLFVVLFVCLYQKEDDGSGVQAIAPSSAAHAETPAVTPAPTASPSPVLATEDATVPATASEIPETPTATPATSALPKTASASPTPTATPVPTAAPTPTPTPYTGCYYPNQVPEGDPVGWEYFEDAVFIGDSRMEDFAFFTGMAKYARFYTHIGVSVNQLVNPDPEQQTRFSVNGEKLTLKEALTKYNDFTKVYIMLGYNEIGWPYPEEFIKYYEQVLELIWSIRPDALIYVESVIPVARKISGSGVDPFYENNENIAIFNRNIYEMCERQNAHFLNVQEALVDEEGYLPDGAASDGIHMGKSHCMLWLEYIKSHTVQS</sequence>